<feature type="compositionally biased region" description="Polar residues" evidence="1">
    <location>
        <begin position="12"/>
        <end position="22"/>
    </location>
</feature>
<dbReference type="EMBL" id="JAAIUW010000011">
    <property type="protein sequence ID" value="KAF7808268.1"/>
    <property type="molecule type" value="Genomic_DNA"/>
</dbReference>
<dbReference type="AlphaFoldDB" id="A0A834SPD5"/>
<name>A0A834SPD5_9FABA</name>
<reference evidence="2" key="1">
    <citation type="submission" date="2020-09" db="EMBL/GenBank/DDBJ databases">
        <title>Genome-Enabled Discovery of Anthraquinone Biosynthesis in Senna tora.</title>
        <authorList>
            <person name="Kang S.-H."/>
            <person name="Pandey R.P."/>
            <person name="Lee C.-M."/>
            <person name="Sim J.-S."/>
            <person name="Jeong J.-T."/>
            <person name="Choi B.-S."/>
            <person name="Jung M."/>
            <person name="Ginzburg D."/>
            <person name="Zhao K."/>
            <person name="Won S.Y."/>
            <person name="Oh T.-J."/>
            <person name="Yu Y."/>
            <person name="Kim N.-H."/>
            <person name="Lee O.R."/>
            <person name="Lee T.-H."/>
            <person name="Bashyal P."/>
            <person name="Kim T.-S."/>
            <person name="Lee W.-H."/>
            <person name="Kawkins C."/>
            <person name="Kim C.-K."/>
            <person name="Kim J.S."/>
            <person name="Ahn B.O."/>
            <person name="Rhee S.Y."/>
            <person name="Sohng J.K."/>
        </authorList>
    </citation>
    <scope>NUCLEOTIDE SEQUENCE</scope>
    <source>
        <tissue evidence="2">Leaf</tissue>
    </source>
</reference>
<dbReference type="Proteomes" id="UP000634136">
    <property type="component" value="Unassembled WGS sequence"/>
</dbReference>
<comment type="caution">
    <text evidence="2">The sequence shown here is derived from an EMBL/GenBank/DDBJ whole genome shotgun (WGS) entry which is preliminary data.</text>
</comment>
<feature type="region of interest" description="Disordered" evidence="1">
    <location>
        <begin position="1"/>
        <end position="22"/>
    </location>
</feature>
<evidence type="ECO:0000256" key="1">
    <source>
        <dbReference type="SAM" id="MobiDB-lite"/>
    </source>
</evidence>
<proteinExistence type="predicted"/>
<protein>
    <submittedName>
        <fullName evidence="2">Uncharacterized protein</fullName>
    </submittedName>
</protein>
<accession>A0A834SPD5</accession>
<evidence type="ECO:0000313" key="2">
    <source>
        <dbReference type="EMBL" id="KAF7808268.1"/>
    </source>
</evidence>
<organism evidence="2 3">
    <name type="scientific">Senna tora</name>
    <dbReference type="NCBI Taxonomy" id="362788"/>
    <lineage>
        <taxon>Eukaryota</taxon>
        <taxon>Viridiplantae</taxon>
        <taxon>Streptophyta</taxon>
        <taxon>Embryophyta</taxon>
        <taxon>Tracheophyta</taxon>
        <taxon>Spermatophyta</taxon>
        <taxon>Magnoliopsida</taxon>
        <taxon>eudicotyledons</taxon>
        <taxon>Gunneridae</taxon>
        <taxon>Pentapetalae</taxon>
        <taxon>rosids</taxon>
        <taxon>fabids</taxon>
        <taxon>Fabales</taxon>
        <taxon>Fabaceae</taxon>
        <taxon>Caesalpinioideae</taxon>
        <taxon>Cassia clade</taxon>
        <taxon>Senna</taxon>
    </lineage>
</organism>
<gene>
    <name evidence="2" type="ORF">G2W53_035011</name>
</gene>
<sequence>MATAGGPARRAPQSTTARPQEG</sequence>
<evidence type="ECO:0000313" key="3">
    <source>
        <dbReference type="Proteomes" id="UP000634136"/>
    </source>
</evidence>
<keyword evidence="3" id="KW-1185">Reference proteome</keyword>